<dbReference type="eggNOG" id="COG0515">
    <property type="taxonomic scope" value="Bacteria"/>
</dbReference>
<proteinExistence type="predicted"/>
<dbReference type="SMART" id="SM00220">
    <property type="entry name" value="S_TKc"/>
    <property type="match status" value="1"/>
</dbReference>
<dbReference type="InterPro" id="IPR000719">
    <property type="entry name" value="Prot_kinase_dom"/>
</dbReference>
<dbReference type="Proteomes" id="UP000001880">
    <property type="component" value="Chromosome"/>
</dbReference>
<evidence type="ECO:0000256" key="5">
    <source>
        <dbReference type="PROSITE-ProRule" id="PRU10141"/>
    </source>
</evidence>
<protein>
    <submittedName>
        <fullName evidence="9">Serine/threonine protein kinase</fullName>
    </submittedName>
</protein>
<dbReference type="GO" id="GO:0004674">
    <property type="term" value="F:protein serine/threonine kinase activity"/>
    <property type="evidence" value="ECO:0007669"/>
    <property type="project" value="UniProtKB-KW"/>
</dbReference>
<dbReference type="CDD" id="cd14014">
    <property type="entry name" value="STKc_PknB_like"/>
    <property type="match status" value="1"/>
</dbReference>
<keyword evidence="7" id="KW-0472">Membrane</keyword>
<keyword evidence="7" id="KW-1133">Transmembrane helix</keyword>
<reference evidence="9 10" key="1">
    <citation type="journal article" date="2010" name="Stand. Genomic Sci.">
        <title>Complete genome sequence of Haliangium ochraceum type strain (SMP-2).</title>
        <authorList>
            <consortium name="US DOE Joint Genome Institute (JGI-PGF)"/>
            <person name="Ivanova N."/>
            <person name="Daum C."/>
            <person name="Lang E."/>
            <person name="Abt B."/>
            <person name="Kopitz M."/>
            <person name="Saunders E."/>
            <person name="Lapidus A."/>
            <person name="Lucas S."/>
            <person name="Glavina Del Rio T."/>
            <person name="Nolan M."/>
            <person name="Tice H."/>
            <person name="Copeland A."/>
            <person name="Cheng J.F."/>
            <person name="Chen F."/>
            <person name="Bruce D."/>
            <person name="Goodwin L."/>
            <person name="Pitluck S."/>
            <person name="Mavromatis K."/>
            <person name="Pati A."/>
            <person name="Mikhailova N."/>
            <person name="Chen A."/>
            <person name="Palaniappan K."/>
            <person name="Land M."/>
            <person name="Hauser L."/>
            <person name="Chang Y.J."/>
            <person name="Jeffries C.D."/>
            <person name="Detter J.C."/>
            <person name="Brettin T."/>
            <person name="Rohde M."/>
            <person name="Goker M."/>
            <person name="Bristow J."/>
            <person name="Markowitz V."/>
            <person name="Eisen J.A."/>
            <person name="Hugenholtz P."/>
            <person name="Kyrpides N.C."/>
            <person name="Klenk H.P."/>
        </authorList>
    </citation>
    <scope>NUCLEOTIDE SEQUENCE [LARGE SCALE GENOMIC DNA]</scope>
    <source>
        <strain evidence="10">DSM 14365 / CIP 107738 / JCM 11303 / AJ 13395 / SMP-2</strain>
    </source>
</reference>
<dbReference type="STRING" id="502025.Hoch_0080"/>
<evidence type="ECO:0000259" key="8">
    <source>
        <dbReference type="PROSITE" id="PS50011"/>
    </source>
</evidence>
<dbReference type="GO" id="GO:0005524">
    <property type="term" value="F:ATP binding"/>
    <property type="evidence" value="ECO:0007669"/>
    <property type="project" value="UniProtKB-UniRule"/>
</dbReference>
<accession>D0LGH5</accession>
<evidence type="ECO:0000256" key="3">
    <source>
        <dbReference type="ARBA" id="ARBA00022777"/>
    </source>
</evidence>
<keyword evidence="4 5" id="KW-0067">ATP-binding</keyword>
<feature type="binding site" evidence="5">
    <location>
        <position position="148"/>
    </location>
    <ligand>
        <name>ATP</name>
        <dbReference type="ChEBI" id="CHEBI:30616"/>
    </ligand>
</feature>
<dbReference type="CDD" id="cd18773">
    <property type="entry name" value="PDC1_HK_sensor"/>
    <property type="match status" value="1"/>
</dbReference>
<dbReference type="PANTHER" id="PTHR43289">
    <property type="entry name" value="MITOGEN-ACTIVATED PROTEIN KINASE KINASE KINASE 20-RELATED"/>
    <property type="match status" value="1"/>
</dbReference>
<name>D0LGH5_HALO1</name>
<dbReference type="AlphaFoldDB" id="D0LGH5"/>
<dbReference type="Gene3D" id="3.30.450.20">
    <property type="entry name" value="PAS domain"/>
    <property type="match status" value="1"/>
</dbReference>
<evidence type="ECO:0000256" key="1">
    <source>
        <dbReference type="ARBA" id="ARBA00022679"/>
    </source>
</evidence>
<keyword evidence="3 9" id="KW-0418">Kinase</keyword>
<keyword evidence="9" id="KW-0723">Serine/threonine-protein kinase</keyword>
<gene>
    <name evidence="9" type="ordered locus">Hoch_0080</name>
</gene>
<feature type="transmembrane region" description="Helical" evidence="7">
    <location>
        <begin position="543"/>
        <end position="565"/>
    </location>
</feature>
<sequence length="916" mass="98180">MEPIDLAELEKRLGPGASVDLRAEYERFRHFTDQPDLGHFVAYLSAQGLISGTLERELSDGSTVGDAAAASGFDLLLAEAATAITADTRDTRAADDGSVELRPIASHELDAAELSAAGYDPLGRVGRGAMGDVYAVRDRELQRPVAFKRLNAASAARPNTVARFLNEVQVTAQLDHPNVVPIHSLVINRHGLPAYTMKLVDGRTLSEVLREARKQAQSGGMRGESRRLTQRLEYFLKVCDAMSYAHSKGVLHRDIKPDNVMIGHFSEVYVMDWGVCCSLEQQRQLAQGSGGATAATAADADAEQGSDNGAKTAGNSDGKSDTASSAAPIPQARAGCDGDPAAPAGPGPGTAAGAAWALSVVGDSIDTGTEPLSGKTWQSNVLEEWGDADPSSVSRRSTALSMGSSGERYTRQGAIVGTPAYMSPEQSRGEPLDQRSDVFSLGLLLFELISLRPGLAGGGAEATLLRAAKGKTHPLVHHNPKLAIARELRAIVAKALAPAREDRYPDVDTLAEDVRAYLRGDEVKARPDTLPQALVRWLGRHKLLAMLVMAAVLLASAALVIVVLLQKESALRAARHKEERVQTFLLAVSRHSHAIDSHFATFESGLAELSGRLHELLTRTDAGTPTLYHSDDYKYMDRSPADWSLAPRYNQPVSFDHPVFKLAPGVSAEQVTADMARVRRLAPAMRSFMLESAGLDASALSRSEQRRVLASVGVPAIRSFVGLENGVYMSYPGQGGYPPAFDGRLRPNYRLAAHREGIVWGNPYLDRYGLGVVLSAATGLYDDDGEFVGVVGLDMLFDWLTENLLALPEAPYVELHYLVDAEGEIIIQNENGKAATGLVRGGDTGHDLHGNRAIDLAPLPFAAVREALAQRSAGSVAFREGGRRKLAAFYPIDSLGWSYVVIADVEALLASRASAE</sequence>
<evidence type="ECO:0000313" key="9">
    <source>
        <dbReference type="EMBL" id="ACY12721.1"/>
    </source>
</evidence>
<feature type="compositionally biased region" description="Polar residues" evidence="6">
    <location>
        <begin position="391"/>
        <end position="404"/>
    </location>
</feature>
<evidence type="ECO:0000256" key="6">
    <source>
        <dbReference type="SAM" id="MobiDB-lite"/>
    </source>
</evidence>
<feature type="region of interest" description="Disordered" evidence="6">
    <location>
        <begin position="386"/>
        <end position="432"/>
    </location>
</feature>
<feature type="domain" description="Protein kinase" evidence="8">
    <location>
        <begin position="119"/>
        <end position="518"/>
    </location>
</feature>
<evidence type="ECO:0000256" key="7">
    <source>
        <dbReference type="SAM" id="Phobius"/>
    </source>
</evidence>
<dbReference type="SUPFAM" id="SSF56112">
    <property type="entry name" value="Protein kinase-like (PK-like)"/>
    <property type="match status" value="1"/>
</dbReference>
<dbReference type="PROSITE" id="PS50011">
    <property type="entry name" value="PROTEIN_KINASE_DOM"/>
    <property type="match status" value="1"/>
</dbReference>
<dbReference type="PROSITE" id="PS00107">
    <property type="entry name" value="PROTEIN_KINASE_ATP"/>
    <property type="match status" value="1"/>
</dbReference>
<keyword evidence="1" id="KW-0808">Transferase</keyword>
<dbReference type="InterPro" id="IPR017441">
    <property type="entry name" value="Protein_kinase_ATP_BS"/>
</dbReference>
<keyword evidence="2 5" id="KW-0547">Nucleotide-binding</keyword>
<dbReference type="InterPro" id="IPR011009">
    <property type="entry name" value="Kinase-like_dom_sf"/>
</dbReference>
<feature type="compositionally biased region" description="Low complexity" evidence="6">
    <location>
        <begin position="296"/>
        <end position="306"/>
    </location>
</feature>
<dbReference type="KEGG" id="hoh:Hoch_0080"/>
<dbReference type="InterPro" id="IPR008271">
    <property type="entry name" value="Ser/Thr_kinase_AS"/>
</dbReference>
<dbReference type="EMBL" id="CP001804">
    <property type="protein sequence ID" value="ACY12721.1"/>
    <property type="molecule type" value="Genomic_DNA"/>
</dbReference>
<evidence type="ECO:0000313" key="10">
    <source>
        <dbReference type="Proteomes" id="UP000001880"/>
    </source>
</evidence>
<feature type="compositionally biased region" description="Polar residues" evidence="6">
    <location>
        <begin position="307"/>
        <end position="325"/>
    </location>
</feature>
<keyword evidence="7" id="KW-0812">Transmembrane</keyword>
<keyword evidence="10" id="KW-1185">Reference proteome</keyword>
<dbReference type="Pfam" id="PF00069">
    <property type="entry name" value="Pkinase"/>
    <property type="match status" value="1"/>
</dbReference>
<dbReference type="RefSeq" id="WP_012825348.1">
    <property type="nucleotide sequence ID" value="NC_013440.1"/>
</dbReference>
<organism evidence="9 10">
    <name type="scientific">Haliangium ochraceum (strain DSM 14365 / JCM 11303 / SMP-2)</name>
    <dbReference type="NCBI Taxonomy" id="502025"/>
    <lineage>
        <taxon>Bacteria</taxon>
        <taxon>Pseudomonadati</taxon>
        <taxon>Myxococcota</taxon>
        <taxon>Polyangia</taxon>
        <taxon>Haliangiales</taxon>
        <taxon>Kofleriaceae</taxon>
        <taxon>Haliangium</taxon>
    </lineage>
</organism>
<feature type="compositionally biased region" description="Low complexity" evidence="6">
    <location>
        <begin position="332"/>
        <end position="351"/>
    </location>
</feature>
<dbReference type="Gene3D" id="3.30.200.20">
    <property type="entry name" value="Phosphorylase Kinase, domain 1"/>
    <property type="match status" value="1"/>
</dbReference>
<dbReference type="PANTHER" id="PTHR43289:SF6">
    <property type="entry name" value="SERINE_THREONINE-PROTEIN KINASE NEKL-3"/>
    <property type="match status" value="1"/>
</dbReference>
<evidence type="ECO:0000256" key="2">
    <source>
        <dbReference type="ARBA" id="ARBA00022741"/>
    </source>
</evidence>
<dbReference type="Gene3D" id="1.10.510.10">
    <property type="entry name" value="Transferase(Phosphotransferase) domain 1"/>
    <property type="match status" value="2"/>
</dbReference>
<evidence type="ECO:0000256" key="4">
    <source>
        <dbReference type="ARBA" id="ARBA00022840"/>
    </source>
</evidence>
<feature type="region of interest" description="Disordered" evidence="6">
    <location>
        <begin position="296"/>
        <end position="351"/>
    </location>
</feature>
<dbReference type="PROSITE" id="PS00108">
    <property type="entry name" value="PROTEIN_KINASE_ST"/>
    <property type="match status" value="1"/>
</dbReference>
<dbReference type="HOGENOM" id="CLU_365202_0_0_7"/>